<gene>
    <name evidence="2" type="ORF">VP01_104g5</name>
</gene>
<proteinExistence type="predicted"/>
<dbReference type="VEuPathDB" id="FungiDB:VP01_104g5"/>
<dbReference type="EMBL" id="LAVV01000555">
    <property type="protein sequence ID" value="KNZ64257.1"/>
    <property type="molecule type" value="Genomic_DNA"/>
</dbReference>
<dbReference type="InterPro" id="IPR001841">
    <property type="entry name" value="Znf_RING"/>
</dbReference>
<evidence type="ECO:0000259" key="1">
    <source>
        <dbReference type="Pfam" id="PF13639"/>
    </source>
</evidence>
<dbReference type="Pfam" id="PF13639">
    <property type="entry name" value="zf-RING_2"/>
    <property type="match status" value="1"/>
</dbReference>
<evidence type="ECO:0000313" key="2">
    <source>
        <dbReference type="EMBL" id="KNZ64257.1"/>
    </source>
</evidence>
<keyword evidence="3" id="KW-1185">Reference proteome</keyword>
<dbReference type="InterPro" id="IPR013083">
    <property type="entry name" value="Znf_RING/FYVE/PHD"/>
</dbReference>
<dbReference type="SUPFAM" id="SSF57850">
    <property type="entry name" value="RING/U-box"/>
    <property type="match status" value="1"/>
</dbReference>
<comment type="caution">
    <text evidence="2">The sequence shown here is derived from an EMBL/GenBank/DDBJ whole genome shotgun (WGS) entry which is preliminary data.</text>
</comment>
<accession>A0A0L6VUE7</accession>
<feature type="domain" description="RING-type" evidence="1">
    <location>
        <begin position="97"/>
        <end position="128"/>
    </location>
</feature>
<dbReference type="STRING" id="27349.A0A0L6VUE7"/>
<evidence type="ECO:0000313" key="3">
    <source>
        <dbReference type="Proteomes" id="UP000037035"/>
    </source>
</evidence>
<dbReference type="AlphaFoldDB" id="A0A0L6VUE7"/>
<sequence length="139" mass="15371">MDYINQVARGDFTGLYEPLYIAEEAIYDLLDSVDDQTQNLIVQFTTGAAAQLRRIIDAAATQNPGEPAQHLDVLLDNFTNTNAASMTSTSLESVTLACTICMDAYLSNDTVVILPCHTTHHFHRGCIQVRIFRPSSPHE</sequence>
<organism evidence="2 3">
    <name type="scientific">Puccinia sorghi</name>
    <dbReference type="NCBI Taxonomy" id="27349"/>
    <lineage>
        <taxon>Eukaryota</taxon>
        <taxon>Fungi</taxon>
        <taxon>Dikarya</taxon>
        <taxon>Basidiomycota</taxon>
        <taxon>Pucciniomycotina</taxon>
        <taxon>Pucciniomycetes</taxon>
        <taxon>Pucciniales</taxon>
        <taxon>Pucciniaceae</taxon>
        <taxon>Puccinia</taxon>
    </lineage>
</organism>
<dbReference type="OrthoDB" id="2495271at2759"/>
<dbReference type="Proteomes" id="UP000037035">
    <property type="component" value="Unassembled WGS sequence"/>
</dbReference>
<protein>
    <recommendedName>
        <fullName evidence="1">RING-type domain-containing protein</fullName>
    </recommendedName>
</protein>
<dbReference type="Gene3D" id="3.30.40.10">
    <property type="entry name" value="Zinc/RING finger domain, C3HC4 (zinc finger)"/>
    <property type="match status" value="1"/>
</dbReference>
<reference evidence="2 3" key="1">
    <citation type="submission" date="2015-08" db="EMBL/GenBank/DDBJ databases">
        <title>Next Generation Sequencing and Analysis of the Genome of Puccinia sorghi L Schw, the Causal Agent of Maize Common Rust.</title>
        <authorList>
            <person name="Rochi L."/>
            <person name="Burguener G."/>
            <person name="Darino M."/>
            <person name="Turjanski A."/>
            <person name="Kreff E."/>
            <person name="Dieguez M.J."/>
            <person name="Sacco F."/>
        </authorList>
    </citation>
    <scope>NUCLEOTIDE SEQUENCE [LARGE SCALE GENOMIC DNA]</scope>
    <source>
        <strain evidence="2 3">RO10H11247</strain>
    </source>
</reference>
<name>A0A0L6VUE7_9BASI</name>